<accession>A0ACA9LIN7</accession>
<comment type="caution">
    <text evidence="1">The sequence shown here is derived from an EMBL/GenBank/DDBJ whole genome shotgun (WGS) entry which is preliminary data.</text>
</comment>
<protein>
    <submittedName>
        <fullName evidence="1">3383_t:CDS:1</fullName>
    </submittedName>
</protein>
<dbReference type="Proteomes" id="UP000789860">
    <property type="component" value="Unassembled WGS sequence"/>
</dbReference>
<reference evidence="1" key="1">
    <citation type="submission" date="2021-06" db="EMBL/GenBank/DDBJ databases">
        <authorList>
            <person name="Kallberg Y."/>
            <person name="Tangrot J."/>
            <person name="Rosling A."/>
        </authorList>
    </citation>
    <scope>NUCLEOTIDE SEQUENCE</scope>
    <source>
        <strain evidence="1">AU212A</strain>
    </source>
</reference>
<dbReference type="EMBL" id="CAJVPM010006214">
    <property type="protein sequence ID" value="CAG8532828.1"/>
    <property type="molecule type" value="Genomic_DNA"/>
</dbReference>
<sequence length="81" mass="9615">MPEVDDYFKEFNINDWSYDGFLKFLTIEKCREEIWIDSLIAISKNNKYPVRCRKKANHISNDYSPVIVVIPSKQSIIIFNI</sequence>
<evidence type="ECO:0000313" key="1">
    <source>
        <dbReference type="EMBL" id="CAG8532828.1"/>
    </source>
</evidence>
<organism evidence="1 2">
    <name type="scientific">Scutellospora calospora</name>
    <dbReference type="NCBI Taxonomy" id="85575"/>
    <lineage>
        <taxon>Eukaryota</taxon>
        <taxon>Fungi</taxon>
        <taxon>Fungi incertae sedis</taxon>
        <taxon>Mucoromycota</taxon>
        <taxon>Glomeromycotina</taxon>
        <taxon>Glomeromycetes</taxon>
        <taxon>Diversisporales</taxon>
        <taxon>Gigasporaceae</taxon>
        <taxon>Scutellospora</taxon>
    </lineage>
</organism>
<proteinExistence type="predicted"/>
<evidence type="ECO:0000313" key="2">
    <source>
        <dbReference type="Proteomes" id="UP000789860"/>
    </source>
</evidence>
<feature type="non-terminal residue" evidence="1">
    <location>
        <position position="1"/>
    </location>
</feature>
<keyword evidence="2" id="KW-1185">Reference proteome</keyword>
<gene>
    <name evidence="1" type="ORF">SCALOS_LOCUS4527</name>
</gene>
<name>A0ACA9LIN7_9GLOM</name>